<dbReference type="EMBL" id="UPXX01000027">
    <property type="protein sequence ID" value="VBB44158.1"/>
    <property type="molecule type" value="Genomic_DNA"/>
</dbReference>
<dbReference type="GO" id="GO:0016740">
    <property type="term" value="F:transferase activity"/>
    <property type="evidence" value="ECO:0007669"/>
    <property type="project" value="UniProtKB-KW"/>
</dbReference>
<feature type="transmembrane region" description="Helical" evidence="1">
    <location>
        <begin position="360"/>
        <end position="376"/>
    </location>
</feature>
<dbReference type="GO" id="GO:0016020">
    <property type="term" value="C:membrane"/>
    <property type="evidence" value="ECO:0007669"/>
    <property type="project" value="InterPro"/>
</dbReference>
<feature type="domain" description="Oligosaccharyl transferase STT3 N-terminal" evidence="2">
    <location>
        <begin position="76"/>
        <end position="382"/>
    </location>
</feature>
<reference evidence="4" key="1">
    <citation type="submission" date="2018-07" db="EMBL/GenBank/DDBJ databases">
        <authorList>
            <consortium name="Genoscope - CEA"/>
            <person name="William W."/>
        </authorList>
    </citation>
    <scope>NUCLEOTIDE SEQUENCE</scope>
    <source>
        <strain evidence="4">IK1</strain>
    </source>
</reference>
<keyword evidence="1" id="KW-1133">Transmembrane helix</keyword>
<feature type="transmembrane region" description="Helical" evidence="1">
    <location>
        <begin position="206"/>
        <end position="230"/>
    </location>
</feature>
<dbReference type="AlphaFoldDB" id="A0A653A874"/>
<dbReference type="Gene3D" id="3.40.1380.40">
    <property type="match status" value="1"/>
</dbReference>
<dbReference type="Pfam" id="PF02516">
    <property type="entry name" value="STT3"/>
    <property type="match status" value="1"/>
</dbReference>
<accession>A0A653A874</accession>
<feature type="transmembrane region" description="Helical" evidence="1">
    <location>
        <begin position="79"/>
        <end position="100"/>
    </location>
</feature>
<evidence type="ECO:0000259" key="2">
    <source>
        <dbReference type="Pfam" id="PF02516"/>
    </source>
</evidence>
<protein>
    <submittedName>
        <fullName evidence="4">Putative Oligosaccharyl transferase STT3 subunit</fullName>
    </submittedName>
</protein>
<keyword evidence="1" id="KW-0472">Membrane</keyword>
<name>A0A653A874_UNCDX</name>
<dbReference type="InterPro" id="IPR048307">
    <property type="entry name" value="STT3_N"/>
</dbReference>
<feature type="transmembrane region" description="Helical" evidence="1">
    <location>
        <begin position="271"/>
        <end position="289"/>
    </location>
</feature>
<feature type="transmembrane region" description="Helical" evidence="1">
    <location>
        <begin position="335"/>
        <end position="353"/>
    </location>
</feature>
<evidence type="ECO:0000256" key="1">
    <source>
        <dbReference type="SAM" id="Phobius"/>
    </source>
</evidence>
<organism evidence="4">
    <name type="scientific">Uncultured Desulfatiglans sp</name>
    <dbReference type="NCBI Taxonomy" id="1748965"/>
    <lineage>
        <taxon>Bacteria</taxon>
        <taxon>Pseudomonadati</taxon>
        <taxon>Thermodesulfobacteriota</taxon>
        <taxon>Desulfobacteria</taxon>
        <taxon>Desulfatiglandales</taxon>
        <taxon>Desulfatiglandaceae</taxon>
        <taxon>Desulfatiglans</taxon>
        <taxon>environmental samples</taxon>
    </lineage>
</organism>
<keyword evidence="4" id="KW-0808">Transferase</keyword>
<evidence type="ECO:0000313" key="4">
    <source>
        <dbReference type="EMBL" id="VBB44158.1"/>
    </source>
</evidence>
<keyword evidence="1" id="KW-0812">Transmembrane</keyword>
<feature type="transmembrane region" description="Helical" evidence="1">
    <location>
        <begin position="182"/>
        <end position="199"/>
    </location>
</feature>
<gene>
    <name evidence="4" type="ORF">TRIP_B330330</name>
</gene>
<sequence length="708" mass="78763">MKPEANPFICRHRDWILPLILVFLLCTGIRLIDLIHWDSPDLFIDGQRVMATHDAYAWLAGAERVNQYSCHPMAILLRFLHAATGLGVANLAFWLPVFMAPMAALPIVLLGLWWRLPVGTVLAGTLCTVSSGYLIRSRLGFYDTDPLALFFAVGLGAALVCWLEPVLRLPRKSDAAPSPRRFFGFAFLIGIWGRLYFFTYPSGEPISLTIFAVAAFVGCIFGMTGLRVLILTGLLIAFLAGNAGWISFVLAGGATLLAFLHPGIYQQGKRAILPFLILLTALLLFSGLSERIGTAIWHLVRYGDRSATGASINYPATLSTVIEARTIEWHSLQRALAGNGVLFFLGIIAYAYLCVRRPAALVFAPMLFLAVAATKLGARFSMYGSVAIGLGLGFGLTLLSSSRRWATRLNLPLQFLLLAAALWHPAHLIHNQKPFFFISKAFGEALVEMRSRVSSDAQFWVWWDFGYACQFYSRVSTFADGSRNSGEYVLPLARVHATHSPEEAGALIRFIAQEQSLMGNPRHPCADRPVYPNPTAEILDKMRPGEAKIFFDGIQDLAFSGKASIPEQYLVLAWENIRISLAIRRFGTWDIVSGQTENPNLMVPTGRIALRTSEGTIDASGKRFKTRTLDVLSKENNRHYEYPWNRGGWHVFSDLNTQTITLMDDGIYHSMMVQMLIGKPESFAPYFDLVLDRSPSVRIYRLNPWPSS</sequence>
<proteinExistence type="predicted"/>
<dbReference type="InterPro" id="IPR048999">
    <property type="entry name" value="STT3-PglB_core"/>
</dbReference>
<feature type="transmembrane region" description="Helical" evidence="1">
    <location>
        <begin position="382"/>
        <end position="399"/>
    </location>
</feature>
<evidence type="ECO:0000259" key="3">
    <source>
        <dbReference type="Pfam" id="PF21436"/>
    </source>
</evidence>
<feature type="transmembrane region" description="Helical" evidence="1">
    <location>
        <begin position="411"/>
        <end position="429"/>
    </location>
</feature>
<feature type="transmembrane region" description="Helical" evidence="1">
    <location>
        <begin position="236"/>
        <end position="259"/>
    </location>
</feature>
<feature type="transmembrane region" description="Helical" evidence="1">
    <location>
        <begin position="15"/>
        <end position="32"/>
    </location>
</feature>
<feature type="domain" description="STT3/PglB/AglB core" evidence="3">
    <location>
        <begin position="459"/>
        <end position="591"/>
    </location>
</feature>
<dbReference type="Pfam" id="PF21436">
    <property type="entry name" value="STT3-PglB_core"/>
    <property type="match status" value="1"/>
</dbReference>
<feature type="transmembrane region" description="Helical" evidence="1">
    <location>
        <begin position="147"/>
        <end position="167"/>
    </location>
</feature>
<feature type="transmembrane region" description="Helical" evidence="1">
    <location>
        <begin position="112"/>
        <end position="135"/>
    </location>
</feature>